<protein>
    <recommendedName>
        <fullName evidence="3">HotDog ACOT-type domain-containing protein</fullName>
    </recommendedName>
</protein>
<dbReference type="InterPro" id="IPR039298">
    <property type="entry name" value="ACOT13"/>
</dbReference>
<dbReference type="GO" id="GO:0047617">
    <property type="term" value="F:fatty acyl-CoA hydrolase activity"/>
    <property type="evidence" value="ECO:0007669"/>
    <property type="project" value="InterPro"/>
</dbReference>
<dbReference type="Gene3D" id="3.10.129.10">
    <property type="entry name" value="Hotdog Thioesterase"/>
    <property type="match status" value="1"/>
</dbReference>
<dbReference type="Pfam" id="PF03061">
    <property type="entry name" value="4HBT"/>
    <property type="match status" value="1"/>
</dbReference>
<dbReference type="Proteomes" id="UP001140453">
    <property type="component" value="Unassembled WGS sequence"/>
</dbReference>
<comment type="similarity">
    <text evidence="1">Belongs to the thioesterase PaaI family.</text>
</comment>
<organism evidence="4 5">
    <name type="scientific">Gnomoniopsis smithogilvyi</name>
    <dbReference type="NCBI Taxonomy" id="1191159"/>
    <lineage>
        <taxon>Eukaryota</taxon>
        <taxon>Fungi</taxon>
        <taxon>Dikarya</taxon>
        <taxon>Ascomycota</taxon>
        <taxon>Pezizomycotina</taxon>
        <taxon>Sordariomycetes</taxon>
        <taxon>Sordariomycetidae</taxon>
        <taxon>Diaporthales</taxon>
        <taxon>Gnomoniaceae</taxon>
        <taxon>Gnomoniopsis</taxon>
    </lineage>
</organism>
<dbReference type="InterPro" id="IPR006683">
    <property type="entry name" value="Thioestr_dom"/>
</dbReference>
<dbReference type="PANTHER" id="PTHR21660">
    <property type="entry name" value="THIOESTERASE SUPERFAMILY MEMBER-RELATED"/>
    <property type="match status" value="1"/>
</dbReference>
<dbReference type="AlphaFoldDB" id="A0A9W9CUX7"/>
<dbReference type="CDD" id="cd03443">
    <property type="entry name" value="PaaI_thioesterase"/>
    <property type="match status" value="1"/>
</dbReference>
<dbReference type="InterPro" id="IPR003736">
    <property type="entry name" value="PAAI_dom"/>
</dbReference>
<accession>A0A9W9CUX7</accession>
<dbReference type="SUPFAM" id="SSF54637">
    <property type="entry name" value="Thioesterase/thiol ester dehydrase-isomerase"/>
    <property type="match status" value="1"/>
</dbReference>
<keyword evidence="5" id="KW-1185">Reference proteome</keyword>
<evidence type="ECO:0000313" key="5">
    <source>
        <dbReference type="Proteomes" id="UP001140453"/>
    </source>
</evidence>
<dbReference type="EMBL" id="JAPEVB010000005">
    <property type="protein sequence ID" value="KAJ4387889.1"/>
    <property type="molecule type" value="Genomic_DNA"/>
</dbReference>
<name>A0A9W9CUX7_9PEZI</name>
<evidence type="ECO:0000256" key="1">
    <source>
        <dbReference type="ARBA" id="ARBA00008324"/>
    </source>
</evidence>
<evidence type="ECO:0000259" key="3">
    <source>
        <dbReference type="PROSITE" id="PS51770"/>
    </source>
</evidence>
<dbReference type="OrthoDB" id="46529at2759"/>
<dbReference type="InterPro" id="IPR033120">
    <property type="entry name" value="HOTDOG_ACOT"/>
</dbReference>
<gene>
    <name evidence="4" type="ORF">N0V93_008492</name>
</gene>
<evidence type="ECO:0000256" key="2">
    <source>
        <dbReference type="ARBA" id="ARBA00022801"/>
    </source>
</evidence>
<feature type="domain" description="HotDog ACOT-type" evidence="3">
    <location>
        <begin position="49"/>
        <end position="160"/>
    </location>
</feature>
<sequence length="160" mass="16564">MAEPTASAPPTGDDASVLAHVSRVCTKKITTSQPYNLLIPTVKITSATAEGRVTGELLLEPSHVNSLGGIHGTTSAAIIDFIAGMAIVAKSGGDKTGVSTDIHVSYVSSARVGDTVEIECWLNKLGRNMAFTSVEIRKKGGDGKGGKKVLITGSHTKYVA</sequence>
<dbReference type="PROSITE" id="PS51770">
    <property type="entry name" value="HOTDOG_ACOT"/>
    <property type="match status" value="1"/>
</dbReference>
<keyword evidence="2" id="KW-0378">Hydrolase</keyword>
<dbReference type="InterPro" id="IPR029069">
    <property type="entry name" value="HotDog_dom_sf"/>
</dbReference>
<dbReference type="NCBIfam" id="TIGR00369">
    <property type="entry name" value="unchar_dom_1"/>
    <property type="match status" value="1"/>
</dbReference>
<dbReference type="PANTHER" id="PTHR21660:SF11">
    <property type="entry name" value="FAMILY PROTEIN, PUTATIVE (AFU_ORTHOLOGUE AFUA_4G04355)-RELATED"/>
    <property type="match status" value="1"/>
</dbReference>
<reference evidence="4" key="1">
    <citation type="submission" date="2022-10" db="EMBL/GenBank/DDBJ databases">
        <title>Tapping the CABI collections for fungal endophytes: first genome assemblies for Collariella, Neodidymelliopsis, Ascochyta clinopodiicola, Didymella pomorum, Didymosphaeria variabile, Neocosmospora piperis and Neocucurbitaria cava.</title>
        <authorList>
            <person name="Hill R."/>
        </authorList>
    </citation>
    <scope>NUCLEOTIDE SEQUENCE</scope>
    <source>
        <strain evidence="4">IMI 355082</strain>
    </source>
</reference>
<evidence type="ECO:0000313" key="4">
    <source>
        <dbReference type="EMBL" id="KAJ4387889.1"/>
    </source>
</evidence>
<proteinExistence type="inferred from homology"/>
<comment type="caution">
    <text evidence="4">The sequence shown here is derived from an EMBL/GenBank/DDBJ whole genome shotgun (WGS) entry which is preliminary data.</text>
</comment>